<dbReference type="Pfam" id="PF16355">
    <property type="entry name" value="DUF4982"/>
    <property type="match status" value="1"/>
</dbReference>
<dbReference type="InterPro" id="IPR017853">
    <property type="entry name" value="GH"/>
</dbReference>
<evidence type="ECO:0000259" key="8">
    <source>
        <dbReference type="Pfam" id="PF16355"/>
    </source>
</evidence>
<dbReference type="SUPFAM" id="SSF49303">
    <property type="entry name" value="beta-Galactosidase/glucuronidase domain"/>
    <property type="match status" value="1"/>
</dbReference>
<keyword evidence="3" id="KW-0326">Glycosidase</keyword>
<evidence type="ECO:0000256" key="2">
    <source>
        <dbReference type="ARBA" id="ARBA00022801"/>
    </source>
</evidence>
<evidence type="ECO:0000259" key="5">
    <source>
        <dbReference type="Pfam" id="PF00703"/>
    </source>
</evidence>
<dbReference type="InterPro" id="IPR013783">
    <property type="entry name" value="Ig-like_fold"/>
</dbReference>
<dbReference type="GO" id="GO:0004553">
    <property type="term" value="F:hydrolase activity, hydrolyzing O-glycosyl compounds"/>
    <property type="evidence" value="ECO:0007669"/>
    <property type="project" value="InterPro"/>
</dbReference>
<dbReference type="GO" id="GO:0005975">
    <property type="term" value="P:carbohydrate metabolic process"/>
    <property type="evidence" value="ECO:0007669"/>
    <property type="project" value="InterPro"/>
</dbReference>
<dbReference type="PANTHER" id="PTHR42732:SF1">
    <property type="entry name" value="BETA-MANNOSIDASE"/>
    <property type="match status" value="1"/>
</dbReference>
<dbReference type="AlphaFoldDB" id="A0A9D1XF81"/>
<feature type="compositionally biased region" description="Basic and acidic residues" evidence="4">
    <location>
        <begin position="443"/>
        <end position="455"/>
    </location>
</feature>
<dbReference type="InterPro" id="IPR008979">
    <property type="entry name" value="Galactose-bd-like_sf"/>
</dbReference>
<dbReference type="Proteomes" id="UP000886890">
    <property type="component" value="Unassembled WGS sequence"/>
</dbReference>
<dbReference type="InterPro" id="IPR051913">
    <property type="entry name" value="GH2_Domain-Containing"/>
</dbReference>
<comment type="caution">
    <text evidence="10">The sequence shown here is derived from an EMBL/GenBank/DDBJ whole genome shotgun (WGS) entry which is preliminary data.</text>
</comment>
<dbReference type="InterPro" id="IPR006104">
    <property type="entry name" value="Glyco_hydro_2_N"/>
</dbReference>
<dbReference type="InterPro" id="IPR023232">
    <property type="entry name" value="Glyco_hydro_2_AS"/>
</dbReference>
<dbReference type="Gene3D" id="2.60.120.260">
    <property type="entry name" value="Galactose-binding domain-like"/>
    <property type="match status" value="1"/>
</dbReference>
<reference evidence="10" key="1">
    <citation type="journal article" date="2021" name="PeerJ">
        <title>Extensive microbial diversity within the chicken gut microbiome revealed by metagenomics and culture.</title>
        <authorList>
            <person name="Gilroy R."/>
            <person name="Ravi A."/>
            <person name="Getino M."/>
            <person name="Pursley I."/>
            <person name="Horton D.L."/>
            <person name="Alikhan N.F."/>
            <person name="Baker D."/>
            <person name="Gharbi K."/>
            <person name="Hall N."/>
            <person name="Watson M."/>
            <person name="Adriaenssens E.M."/>
            <person name="Foster-Nyarko E."/>
            <person name="Jarju S."/>
            <person name="Secka A."/>
            <person name="Antonio M."/>
            <person name="Oren A."/>
            <person name="Chaudhuri R.R."/>
            <person name="La Ragione R."/>
            <person name="Hildebrand F."/>
            <person name="Pallen M.J."/>
        </authorList>
    </citation>
    <scope>NUCLEOTIDE SEQUENCE</scope>
    <source>
        <strain evidence="10">CHK183-1962</strain>
    </source>
</reference>
<dbReference type="InterPro" id="IPR032311">
    <property type="entry name" value="DUF4982"/>
</dbReference>
<sequence>MTEIQQISGGFDTRKITLTNGWEFFLGDCPDAWRKDYSPENWRKVTVPHDWSVALPFSREYSSGTGYAAGGIGWYRCTFRLPEEFRGKRILLSFDGVYKNSQVWCNSIYKGFHPNGYTPFSYDISKEAVFDGRDNAICVRVDRTELADSRWFTGSGITRKVTLTISDPVCTDEYGVFFTVSQADPTHACVQVETCVRNRSDCGRTVTVCNRLTDRTGTCVLELSGTVTVPADGSGTCRVNGTVENPALWSPDTPDLYTLTTWLDDESGNLRLADAFPVGIRTFSFDPDHGFFLNGKSLKFKGVCVHHDAGALGAAVTREVWIRRLEKLKQMGCNAIRMSHNPHMPELYDLCDAMGFLVMDEAFDEWEAPKNKWSTGHNVYPPKHQGYYRYFPECHKDDLSAMILRDRNHPSVILWSIGNEIDYPNDPYCHPRFETMTGNNDANKPEEERRYNPDRPNAERLKDLAAMLAEEVRSIDTTHPVTLAAAFPELSSHLGFLDALDVAGYNYKEHLYAESHERFPDLPFLGSENGHSLEAWKAVTDHDYISGQFLWTGIDYLGEALGWPYRASGAGLLTLAGFEKTGYYRRMSFWSETPMAHLATVRADAAASAPHKEWIPYLEYWNYVEGEPIEVICYTNLSQAELFLNGTSLGVRQKSPEEDGIRWQLPFQAGTLSVRAFGTLTSRPASQAGAYSPQEPEPAAPEDVRGAEACDLLETIGGPCRLAMQIWQVPEALRCEPSCRPDEILQIEVSVLDGNDRLAVTDSSRISVHISGGTLLGLESGDIADCTEYPSPMRRAYHGRLLIFCRRKGTDPVTVTAEAEALAPANITIS</sequence>
<evidence type="ECO:0000256" key="3">
    <source>
        <dbReference type="ARBA" id="ARBA00023295"/>
    </source>
</evidence>
<dbReference type="Pfam" id="PF02837">
    <property type="entry name" value="Glyco_hydro_2_N"/>
    <property type="match status" value="1"/>
</dbReference>
<dbReference type="PRINTS" id="PR00132">
    <property type="entry name" value="GLHYDRLASE2"/>
</dbReference>
<feature type="domain" description="Glycoside hydrolase family 2 catalytic" evidence="6">
    <location>
        <begin position="289"/>
        <end position="423"/>
    </location>
</feature>
<dbReference type="PROSITE" id="PS00608">
    <property type="entry name" value="GLYCOSYL_HYDROL_F2_2"/>
    <property type="match status" value="1"/>
</dbReference>
<comment type="similarity">
    <text evidence="1">Belongs to the glycosyl hydrolase 2 family.</text>
</comment>
<feature type="domain" description="DUF4982" evidence="8">
    <location>
        <begin position="626"/>
        <end position="677"/>
    </location>
</feature>
<dbReference type="SUPFAM" id="SSF51445">
    <property type="entry name" value="(Trans)glycosidases"/>
    <property type="match status" value="1"/>
</dbReference>
<dbReference type="Gene3D" id="3.20.20.80">
    <property type="entry name" value="Glycosidases"/>
    <property type="match status" value="1"/>
</dbReference>
<evidence type="ECO:0000259" key="7">
    <source>
        <dbReference type="Pfam" id="PF02837"/>
    </source>
</evidence>
<gene>
    <name evidence="10" type="ORF">H9734_10455</name>
</gene>
<proteinExistence type="inferred from homology"/>
<accession>A0A9D1XF81</accession>
<evidence type="ECO:0000256" key="1">
    <source>
        <dbReference type="ARBA" id="ARBA00007401"/>
    </source>
</evidence>
<feature type="domain" description="Glycoside hydrolase family 2" evidence="9">
    <location>
        <begin position="743"/>
        <end position="828"/>
    </location>
</feature>
<dbReference type="InterPro" id="IPR006103">
    <property type="entry name" value="Glyco_hydro_2_cat"/>
</dbReference>
<dbReference type="Gene3D" id="2.60.40.10">
    <property type="entry name" value="Immunoglobulins"/>
    <property type="match status" value="3"/>
</dbReference>
<dbReference type="Pfam" id="PF02836">
    <property type="entry name" value="Glyco_hydro_2_C"/>
    <property type="match status" value="1"/>
</dbReference>
<dbReference type="InterPro" id="IPR006101">
    <property type="entry name" value="Glyco_hydro_2"/>
</dbReference>
<keyword evidence="2" id="KW-0378">Hydrolase</keyword>
<feature type="region of interest" description="Disordered" evidence="4">
    <location>
        <begin position="435"/>
        <end position="455"/>
    </location>
</feature>
<dbReference type="SUPFAM" id="SSF49785">
    <property type="entry name" value="Galactose-binding domain-like"/>
    <property type="match status" value="1"/>
</dbReference>
<dbReference type="PANTHER" id="PTHR42732">
    <property type="entry name" value="BETA-GALACTOSIDASE"/>
    <property type="match status" value="1"/>
</dbReference>
<name>A0A9D1XF81_9FIRM</name>
<feature type="domain" description="Glycoside hydrolase family 2 immunoglobulin-like beta-sandwich" evidence="5">
    <location>
        <begin position="177"/>
        <end position="281"/>
    </location>
</feature>
<evidence type="ECO:0000259" key="9">
    <source>
        <dbReference type="Pfam" id="PF18565"/>
    </source>
</evidence>
<evidence type="ECO:0000313" key="11">
    <source>
        <dbReference type="Proteomes" id="UP000886890"/>
    </source>
</evidence>
<organism evidence="10 11">
    <name type="scientific">Candidatus Fusicatenibacter merdavium</name>
    <dbReference type="NCBI Taxonomy" id="2838600"/>
    <lineage>
        <taxon>Bacteria</taxon>
        <taxon>Bacillati</taxon>
        <taxon>Bacillota</taxon>
        <taxon>Clostridia</taxon>
        <taxon>Lachnospirales</taxon>
        <taxon>Lachnospiraceae</taxon>
        <taxon>Fusicatenibacter</taxon>
    </lineage>
</organism>
<evidence type="ECO:0000313" key="10">
    <source>
        <dbReference type="EMBL" id="HIX78001.1"/>
    </source>
</evidence>
<dbReference type="InterPro" id="IPR036156">
    <property type="entry name" value="Beta-gal/glucu_dom_sf"/>
</dbReference>
<dbReference type="Pfam" id="PF18565">
    <property type="entry name" value="Glyco_hydro2_C5"/>
    <property type="match status" value="1"/>
</dbReference>
<reference evidence="10" key="2">
    <citation type="submission" date="2021-04" db="EMBL/GenBank/DDBJ databases">
        <authorList>
            <person name="Gilroy R."/>
        </authorList>
    </citation>
    <scope>NUCLEOTIDE SEQUENCE</scope>
    <source>
        <strain evidence="10">CHK183-1962</strain>
    </source>
</reference>
<dbReference type="InterPro" id="IPR040605">
    <property type="entry name" value="Glyco_hydro2_dom5"/>
</dbReference>
<dbReference type="Pfam" id="PF00703">
    <property type="entry name" value="Glyco_hydro_2"/>
    <property type="match status" value="1"/>
</dbReference>
<dbReference type="InterPro" id="IPR006102">
    <property type="entry name" value="Ig-like_GH2"/>
</dbReference>
<dbReference type="EMBL" id="DXEK01000170">
    <property type="protein sequence ID" value="HIX78001.1"/>
    <property type="molecule type" value="Genomic_DNA"/>
</dbReference>
<feature type="domain" description="Glycosyl hydrolases family 2 sugar binding" evidence="7">
    <location>
        <begin position="68"/>
        <end position="163"/>
    </location>
</feature>
<evidence type="ECO:0000256" key="4">
    <source>
        <dbReference type="SAM" id="MobiDB-lite"/>
    </source>
</evidence>
<protein>
    <submittedName>
        <fullName evidence="10">DUF4982 domain-containing protein</fullName>
    </submittedName>
</protein>
<evidence type="ECO:0000259" key="6">
    <source>
        <dbReference type="Pfam" id="PF02836"/>
    </source>
</evidence>